<feature type="transmembrane region" description="Helical" evidence="7">
    <location>
        <begin position="120"/>
        <end position="142"/>
    </location>
</feature>
<comment type="subcellular location">
    <subcellularLocation>
        <location evidence="1">Membrane</location>
        <topology evidence="1">Multi-pass membrane protein</topology>
    </subcellularLocation>
</comment>
<keyword evidence="5 7" id="KW-0472">Membrane</keyword>
<keyword evidence="6" id="KW-0862">Zinc</keyword>
<reference evidence="9 10" key="1">
    <citation type="submission" date="2019-02" db="EMBL/GenBank/DDBJ databases">
        <title>Deep-cultivation of Planctomycetes and their phenomic and genomic characterization uncovers novel biology.</title>
        <authorList>
            <person name="Wiegand S."/>
            <person name="Jogler M."/>
            <person name="Boedeker C."/>
            <person name="Pinto D."/>
            <person name="Vollmers J."/>
            <person name="Rivas-Marin E."/>
            <person name="Kohn T."/>
            <person name="Peeters S.H."/>
            <person name="Heuer A."/>
            <person name="Rast P."/>
            <person name="Oberbeckmann S."/>
            <person name="Bunk B."/>
            <person name="Jeske O."/>
            <person name="Meyerdierks A."/>
            <person name="Storesund J.E."/>
            <person name="Kallscheuer N."/>
            <person name="Luecker S."/>
            <person name="Lage O.M."/>
            <person name="Pohl T."/>
            <person name="Merkel B.J."/>
            <person name="Hornburger P."/>
            <person name="Mueller R.-W."/>
            <person name="Bruemmer F."/>
            <person name="Labrenz M."/>
            <person name="Spormann A.M."/>
            <person name="Op den Camp H."/>
            <person name="Overmann J."/>
            <person name="Amann R."/>
            <person name="Jetten M.S.M."/>
            <person name="Mascher T."/>
            <person name="Medema M.H."/>
            <person name="Devos D.P."/>
            <person name="Kaster A.-K."/>
            <person name="Ovreas L."/>
            <person name="Rohde M."/>
            <person name="Galperin M.Y."/>
            <person name="Jogler C."/>
        </authorList>
    </citation>
    <scope>NUCLEOTIDE SEQUENCE [LARGE SCALE GENOMIC DNA]</scope>
    <source>
        <strain evidence="9 10">Pan181</strain>
    </source>
</reference>
<evidence type="ECO:0000259" key="8">
    <source>
        <dbReference type="Pfam" id="PF00916"/>
    </source>
</evidence>
<dbReference type="RefSeq" id="WP_145251571.1">
    <property type="nucleotide sequence ID" value="NZ_CP036278.1"/>
</dbReference>
<dbReference type="InterPro" id="IPR036874">
    <property type="entry name" value="Carbonic_anhydrase_sf"/>
</dbReference>
<feature type="transmembrane region" description="Helical" evidence="7">
    <location>
        <begin position="51"/>
        <end position="69"/>
    </location>
</feature>
<comment type="cofactor">
    <cofactor evidence="6">
        <name>Zn(2+)</name>
        <dbReference type="ChEBI" id="CHEBI:29105"/>
    </cofactor>
    <text evidence="6">Binds 1 zinc ion per subunit.</text>
</comment>
<keyword evidence="10" id="KW-1185">Reference proteome</keyword>
<dbReference type="InterPro" id="IPR001902">
    <property type="entry name" value="SLC26A/SulP_fam"/>
</dbReference>
<dbReference type="GO" id="GO:0004089">
    <property type="term" value="F:carbonate dehydratase activity"/>
    <property type="evidence" value="ECO:0007669"/>
    <property type="project" value="UniProtKB-EC"/>
</dbReference>
<dbReference type="GO" id="GO:0008270">
    <property type="term" value="F:zinc ion binding"/>
    <property type="evidence" value="ECO:0007669"/>
    <property type="project" value="InterPro"/>
</dbReference>
<feature type="transmembrane region" description="Helical" evidence="7">
    <location>
        <begin position="401"/>
        <end position="434"/>
    </location>
</feature>
<dbReference type="SMART" id="SM00947">
    <property type="entry name" value="Pro_CA"/>
    <property type="match status" value="1"/>
</dbReference>
<dbReference type="EMBL" id="CP036278">
    <property type="protein sequence ID" value="QDU58982.1"/>
    <property type="molecule type" value="Genomic_DNA"/>
</dbReference>
<dbReference type="PANTHER" id="PTHR11814">
    <property type="entry name" value="SULFATE TRANSPORTER"/>
    <property type="match status" value="1"/>
</dbReference>
<evidence type="ECO:0000256" key="2">
    <source>
        <dbReference type="ARBA" id="ARBA00006217"/>
    </source>
</evidence>
<dbReference type="GO" id="GO:0016020">
    <property type="term" value="C:membrane"/>
    <property type="evidence" value="ECO:0007669"/>
    <property type="project" value="UniProtKB-SubCell"/>
</dbReference>
<dbReference type="Pfam" id="PF00916">
    <property type="entry name" value="Sulfate_transp"/>
    <property type="match status" value="1"/>
</dbReference>
<evidence type="ECO:0000256" key="3">
    <source>
        <dbReference type="ARBA" id="ARBA00022692"/>
    </source>
</evidence>
<keyword evidence="3 7" id="KW-0812">Transmembrane</keyword>
<feature type="transmembrane region" description="Helical" evidence="7">
    <location>
        <begin position="81"/>
        <end position="108"/>
    </location>
</feature>
<dbReference type="InterPro" id="IPR011547">
    <property type="entry name" value="SLC26A/SulP_dom"/>
</dbReference>
<evidence type="ECO:0000256" key="6">
    <source>
        <dbReference type="PIRSR" id="PIRSR601765-1"/>
    </source>
</evidence>
<proteinExistence type="inferred from homology"/>
<feature type="binding site" evidence="6">
    <location>
        <position position="592"/>
    </location>
    <ligand>
        <name>Zn(2+)</name>
        <dbReference type="ChEBI" id="CHEBI:29105"/>
    </ligand>
</feature>
<name>A0A518AW86_9BACT</name>
<evidence type="ECO:0000256" key="4">
    <source>
        <dbReference type="ARBA" id="ARBA00022989"/>
    </source>
</evidence>
<dbReference type="Pfam" id="PF00484">
    <property type="entry name" value="Pro_CA"/>
    <property type="match status" value="1"/>
</dbReference>
<organism evidence="9 10">
    <name type="scientific">Aeoliella mucimassa</name>
    <dbReference type="NCBI Taxonomy" id="2527972"/>
    <lineage>
        <taxon>Bacteria</taxon>
        <taxon>Pseudomonadati</taxon>
        <taxon>Planctomycetota</taxon>
        <taxon>Planctomycetia</taxon>
        <taxon>Pirellulales</taxon>
        <taxon>Lacipirellulaceae</taxon>
        <taxon>Aeoliella</taxon>
    </lineage>
</organism>
<dbReference type="EC" id="4.2.1.1" evidence="9"/>
<accession>A0A518AW86</accession>
<feature type="transmembrane region" description="Helical" evidence="7">
    <location>
        <begin position="182"/>
        <end position="200"/>
    </location>
</feature>
<evidence type="ECO:0000256" key="5">
    <source>
        <dbReference type="ARBA" id="ARBA00023136"/>
    </source>
</evidence>
<dbReference type="GO" id="GO:0055085">
    <property type="term" value="P:transmembrane transport"/>
    <property type="evidence" value="ECO:0007669"/>
    <property type="project" value="InterPro"/>
</dbReference>
<keyword evidence="4 7" id="KW-1133">Transmembrane helix</keyword>
<keyword evidence="9" id="KW-0456">Lyase</keyword>
<evidence type="ECO:0000256" key="7">
    <source>
        <dbReference type="SAM" id="Phobius"/>
    </source>
</evidence>
<dbReference type="KEGG" id="amuc:Pan181_52230"/>
<feature type="binding site" evidence="6">
    <location>
        <position position="645"/>
    </location>
    <ligand>
        <name>Zn(2+)</name>
        <dbReference type="ChEBI" id="CHEBI:29105"/>
    </ligand>
</feature>
<keyword evidence="6" id="KW-0479">Metal-binding</keyword>
<evidence type="ECO:0000313" key="9">
    <source>
        <dbReference type="EMBL" id="QDU58982.1"/>
    </source>
</evidence>
<gene>
    <name evidence="9" type="primary">cynT_2</name>
    <name evidence="9" type="ORF">Pan181_52230</name>
</gene>
<feature type="transmembrane region" description="Helical" evidence="7">
    <location>
        <begin position="354"/>
        <end position="381"/>
    </location>
</feature>
<dbReference type="OrthoDB" id="9769739at2"/>
<dbReference type="InterPro" id="IPR001765">
    <property type="entry name" value="Carbonic_anhydrase"/>
</dbReference>
<protein>
    <submittedName>
        <fullName evidence="9">Carbonic anhydrase</fullName>
        <ecNumber evidence="9">4.2.1.1</ecNumber>
    </submittedName>
</protein>
<dbReference type="Proteomes" id="UP000315750">
    <property type="component" value="Chromosome"/>
</dbReference>
<feature type="transmembrane region" description="Helical" evidence="7">
    <location>
        <begin position="25"/>
        <end position="44"/>
    </location>
</feature>
<comment type="similarity">
    <text evidence="2">Belongs to the beta-class carbonic anhydrase family.</text>
</comment>
<dbReference type="SUPFAM" id="SSF53056">
    <property type="entry name" value="beta-carbonic anhydrase, cab"/>
    <property type="match status" value="1"/>
</dbReference>
<dbReference type="Gene3D" id="3.40.1050.10">
    <property type="entry name" value="Carbonic anhydrase"/>
    <property type="match status" value="1"/>
</dbReference>
<evidence type="ECO:0000256" key="1">
    <source>
        <dbReference type="ARBA" id="ARBA00004141"/>
    </source>
</evidence>
<feature type="binding site" evidence="6">
    <location>
        <position position="594"/>
    </location>
    <ligand>
        <name>Zn(2+)</name>
        <dbReference type="ChEBI" id="CHEBI:29105"/>
    </ligand>
</feature>
<evidence type="ECO:0000313" key="10">
    <source>
        <dbReference type="Proteomes" id="UP000315750"/>
    </source>
</evidence>
<feature type="domain" description="SLC26A/SulP transporter" evidence="8">
    <location>
        <begin position="23"/>
        <end position="409"/>
    </location>
</feature>
<feature type="binding site" evidence="6">
    <location>
        <position position="648"/>
    </location>
    <ligand>
        <name>Zn(2+)</name>
        <dbReference type="ChEBI" id="CHEBI:29105"/>
    </ligand>
</feature>
<dbReference type="AlphaFoldDB" id="A0A518AW86"/>
<sequence>MPSTATTYSHPLYSISDPKTLPADLSSGLVVFLVALPLCLGIALASDAPPFAGLLAGTLGGLVVGGLSGSHTSVSGPAAGLTTIVAASIASLGSYQAFLMAVVIAGVLQVGLGVLKAGALSAFFPSSVIKGLLAAIGVILILKQIPHLLGRDSDPEGDMGYVQPDEHNTFSEIYTMIVEGDLHLGATVIGLASIALLVAWPKIKGIRSLPIPPQLIVVLAGVGLQRWFARLGDTWAISKDHLVSKIPVAESASDFFGYLTLPDLGALADPAVYTAGATIAIVASLETLLNLEAVDKIDPDRRHSPPSRELWAQGAGNIVSGLIGGLPITSVIVRGSVNANNGCKTKRSTLFHGLLLLVCVAFLPTYLNMIPLSALAAILLVTGIKLASPKLFGDMWSEGRYQFVPFIVTLVAIVFSDLLIGILIGLGISVLFILNSNVRRPIKRIVETHVDGEVLHIELANQVSFLNKAALNKLFEEVAPGSDLLIDARGTDYIDPDVLSLIREFKDQIAPAHNVRVSLRGFRTKYQLEDHIQYADFSTRDLLDRITPQQAIDLLLEGNRRFLRGEQISRDYTRQIDGTSREQSPLAVVLGCIDSRVPAEIIFDLGIGDILCVRVAGNVIGTKSLGSIEYGVAVAQVKLVVVLGHTRCGAVKSSLELLVENHDAHEATGCEHLGAVVTEVQQSVNEGEVGLYREGTDESRHYLADEIAARNVMRTVHEIIDRSRVIREAVAEDRVQVVGLLYDIVTGEVRPLNEQGQVKIAHHP</sequence>